<evidence type="ECO:0000256" key="5">
    <source>
        <dbReference type="ARBA" id="ARBA00023136"/>
    </source>
</evidence>
<dbReference type="EMBL" id="JARAKH010000031">
    <property type="protein sequence ID" value="KAK8386115.1"/>
    <property type="molecule type" value="Genomic_DNA"/>
</dbReference>
<dbReference type="GO" id="GO:0016020">
    <property type="term" value="C:membrane"/>
    <property type="evidence" value="ECO:0007669"/>
    <property type="project" value="UniProtKB-SubCell"/>
</dbReference>
<gene>
    <name evidence="7" type="ORF">O3P69_010680</name>
</gene>
<comment type="subcellular location">
    <subcellularLocation>
        <location evidence="1">Membrane</location>
        <topology evidence="1">Multi-pass membrane protein</topology>
    </subcellularLocation>
</comment>
<protein>
    <submittedName>
        <fullName evidence="7">Uncharacterized protein</fullName>
    </submittedName>
</protein>
<sequence>MKICGPKCSLCCTLLSAWGIVQLGIMAVLFWVKSPAFIEDLSIPEEAHHNAGEFVDALDRSYKTIAQNCGIAAGMYVITLIISGWQVMVNKRS</sequence>
<organism evidence="7 8">
    <name type="scientific">Scylla paramamosain</name>
    <name type="common">Mud crab</name>
    <dbReference type="NCBI Taxonomy" id="85552"/>
    <lineage>
        <taxon>Eukaryota</taxon>
        <taxon>Metazoa</taxon>
        <taxon>Ecdysozoa</taxon>
        <taxon>Arthropoda</taxon>
        <taxon>Crustacea</taxon>
        <taxon>Multicrustacea</taxon>
        <taxon>Malacostraca</taxon>
        <taxon>Eumalacostraca</taxon>
        <taxon>Eucarida</taxon>
        <taxon>Decapoda</taxon>
        <taxon>Pleocyemata</taxon>
        <taxon>Brachyura</taxon>
        <taxon>Eubrachyura</taxon>
        <taxon>Portunoidea</taxon>
        <taxon>Portunidae</taxon>
        <taxon>Portuninae</taxon>
        <taxon>Scylla</taxon>
    </lineage>
</organism>
<evidence type="ECO:0000313" key="7">
    <source>
        <dbReference type="EMBL" id="KAK8386115.1"/>
    </source>
</evidence>
<feature type="transmembrane region" description="Helical" evidence="6">
    <location>
        <begin position="12"/>
        <end position="32"/>
    </location>
</feature>
<feature type="transmembrane region" description="Helical" evidence="6">
    <location>
        <begin position="65"/>
        <end position="88"/>
    </location>
</feature>
<evidence type="ECO:0000256" key="3">
    <source>
        <dbReference type="ARBA" id="ARBA00022692"/>
    </source>
</evidence>
<dbReference type="InterPro" id="IPR056552">
    <property type="entry name" value="Ribonucl_Kappa"/>
</dbReference>
<dbReference type="PANTHER" id="PTHR31733">
    <property type="entry name" value="RIBONUCLEASE KAPPA"/>
    <property type="match status" value="1"/>
</dbReference>
<dbReference type="Proteomes" id="UP001487740">
    <property type="component" value="Unassembled WGS sequence"/>
</dbReference>
<evidence type="ECO:0000256" key="6">
    <source>
        <dbReference type="SAM" id="Phobius"/>
    </source>
</evidence>
<dbReference type="AlphaFoldDB" id="A0AAW0TH99"/>
<accession>A0AAW0TH99</accession>
<keyword evidence="8" id="KW-1185">Reference proteome</keyword>
<evidence type="ECO:0000256" key="2">
    <source>
        <dbReference type="ARBA" id="ARBA00008458"/>
    </source>
</evidence>
<dbReference type="Pfam" id="PF23489">
    <property type="entry name" value="V-ATPase_su_f"/>
    <property type="match status" value="1"/>
</dbReference>
<name>A0AAW0TH99_SCYPA</name>
<evidence type="ECO:0000256" key="1">
    <source>
        <dbReference type="ARBA" id="ARBA00004141"/>
    </source>
</evidence>
<reference evidence="7 8" key="1">
    <citation type="submission" date="2023-03" db="EMBL/GenBank/DDBJ databases">
        <title>High-quality genome of Scylla paramamosain provides insights in environmental adaptation.</title>
        <authorList>
            <person name="Zhang L."/>
        </authorList>
    </citation>
    <scope>NUCLEOTIDE SEQUENCE [LARGE SCALE GENOMIC DNA]</scope>
    <source>
        <strain evidence="7">LZ_2023a</strain>
        <tissue evidence="7">Muscle</tissue>
    </source>
</reference>
<proteinExistence type="inferred from homology"/>
<dbReference type="GO" id="GO:0004521">
    <property type="term" value="F:RNA endonuclease activity"/>
    <property type="evidence" value="ECO:0007669"/>
    <property type="project" value="InterPro"/>
</dbReference>
<keyword evidence="4 6" id="KW-1133">Transmembrane helix</keyword>
<comment type="similarity">
    <text evidence="2">Belongs to the RNase K family.</text>
</comment>
<evidence type="ECO:0000256" key="4">
    <source>
        <dbReference type="ARBA" id="ARBA00022989"/>
    </source>
</evidence>
<evidence type="ECO:0000313" key="8">
    <source>
        <dbReference type="Proteomes" id="UP001487740"/>
    </source>
</evidence>
<keyword evidence="3 6" id="KW-0812">Transmembrane</keyword>
<keyword evidence="5 6" id="KW-0472">Membrane</keyword>
<dbReference type="InterPro" id="IPR026770">
    <property type="entry name" value="RNase_K"/>
</dbReference>
<comment type="caution">
    <text evidence="7">The sequence shown here is derived from an EMBL/GenBank/DDBJ whole genome shotgun (WGS) entry which is preliminary data.</text>
</comment>